<reference evidence="2" key="2">
    <citation type="journal article" date="2021" name="PeerJ">
        <title>Extensive microbial diversity within the chicken gut microbiome revealed by metagenomics and culture.</title>
        <authorList>
            <person name="Gilroy R."/>
            <person name="Ravi A."/>
            <person name="Getino M."/>
            <person name="Pursley I."/>
            <person name="Horton D.L."/>
            <person name="Alikhan N.F."/>
            <person name="Baker D."/>
            <person name="Gharbi K."/>
            <person name="Hall N."/>
            <person name="Watson M."/>
            <person name="Adriaenssens E.M."/>
            <person name="Foster-Nyarko E."/>
            <person name="Jarju S."/>
            <person name="Secka A."/>
            <person name="Antonio M."/>
            <person name="Oren A."/>
            <person name="Chaudhuri R.R."/>
            <person name="La Ragione R."/>
            <person name="Hildebrand F."/>
            <person name="Pallen M.J."/>
        </authorList>
    </citation>
    <scope>NUCLEOTIDE SEQUENCE</scope>
    <source>
        <strain evidence="2">USAMLcec3-3695</strain>
    </source>
</reference>
<name>A0A9D1SEB8_9FIRM</name>
<evidence type="ECO:0000313" key="2">
    <source>
        <dbReference type="EMBL" id="HIU56976.1"/>
    </source>
</evidence>
<dbReference type="SUPFAM" id="SSF47336">
    <property type="entry name" value="ACP-like"/>
    <property type="match status" value="1"/>
</dbReference>
<accession>A0A9D1SEB8</accession>
<dbReference type="Pfam" id="PF00550">
    <property type="entry name" value="PP-binding"/>
    <property type="match status" value="1"/>
</dbReference>
<feature type="domain" description="Carrier" evidence="1">
    <location>
        <begin position="1"/>
        <end position="74"/>
    </location>
</feature>
<protein>
    <submittedName>
        <fullName evidence="2">Acyl carrier protein</fullName>
    </submittedName>
</protein>
<sequence length="77" mass="8919">MFEDLKEKLGEYVDVPLDEITEDTRFIEDLGLNSFEFMSLLGYLEEEYDIVVDESEVRGLTTVGEAVEYIEKLTEES</sequence>
<gene>
    <name evidence="2" type="ORF">IAA61_04070</name>
</gene>
<dbReference type="PROSITE" id="PS50075">
    <property type="entry name" value="CARRIER"/>
    <property type="match status" value="1"/>
</dbReference>
<dbReference type="EMBL" id="DVNB01000044">
    <property type="protein sequence ID" value="HIU56976.1"/>
    <property type="molecule type" value="Genomic_DNA"/>
</dbReference>
<organism evidence="2 3">
    <name type="scientific">Candidatus Ornithomonoglobus merdipullorum</name>
    <dbReference type="NCBI Taxonomy" id="2840895"/>
    <lineage>
        <taxon>Bacteria</taxon>
        <taxon>Bacillati</taxon>
        <taxon>Bacillota</taxon>
        <taxon>Clostridia</taxon>
        <taxon>Candidatus Ornithomonoglobus</taxon>
    </lineage>
</organism>
<dbReference type="AlphaFoldDB" id="A0A9D1SEB8"/>
<proteinExistence type="predicted"/>
<evidence type="ECO:0000259" key="1">
    <source>
        <dbReference type="PROSITE" id="PS50075"/>
    </source>
</evidence>
<dbReference type="Proteomes" id="UP000824109">
    <property type="component" value="Unassembled WGS sequence"/>
</dbReference>
<reference evidence="2" key="1">
    <citation type="submission" date="2020-10" db="EMBL/GenBank/DDBJ databases">
        <authorList>
            <person name="Gilroy R."/>
        </authorList>
    </citation>
    <scope>NUCLEOTIDE SEQUENCE</scope>
    <source>
        <strain evidence="2">USAMLcec3-3695</strain>
    </source>
</reference>
<evidence type="ECO:0000313" key="3">
    <source>
        <dbReference type="Proteomes" id="UP000824109"/>
    </source>
</evidence>
<dbReference type="InterPro" id="IPR009081">
    <property type="entry name" value="PP-bd_ACP"/>
</dbReference>
<dbReference type="Gene3D" id="1.10.1200.10">
    <property type="entry name" value="ACP-like"/>
    <property type="match status" value="1"/>
</dbReference>
<comment type="caution">
    <text evidence="2">The sequence shown here is derived from an EMBL/GenBank/DDBJ whole genome shotgun (WGS) entry which is preliminary data.</text>
</comment>
<dbReference type="InterPro" id="IPR036736">
    <property type="entry name" value="ACP-like_sf"/>
</dbReference>